<organism evidence="1 2">
    <name type="scientific">Paractinoplanes bogorensis</name>
    <dbReference type="NCBI Taxonomy" id="1610840"/>
    <lineage>
        <taxon>Bacteria</taxon>
        <taxon>Bacillati</taxon>
        <taxon>Actinomycetota</taxon>
        <taxon>Actinomycetes</taxon>
        <taxon>Micromonosporales</taxon>
        <taxon>Micromonosporaceae</taxon>
        <taxon>Paractinoplanes</taxon>
    </lineage>
</organism>
<accession>A0ABS5YPT7</accession>
<reference evidence="1 2" key="1">
    <citation type="submission" date="2021-06" db="EMBL/GenBank/DDBJ databases">
        <title>Actinoplanes lichenicola sp. nov., and Actinoplanes ovalisporus sp. nov., isolated from lichen in Thailand.</title>
        <authorList>
            <person name="Saeng-In P."/>
            <person name="Kanchanasin P."/>
            <person name="Yuki M."/>
            <person name="Kudo T."/>
            <person name="Ohkuma M."/>
            <person name="Phongsopitanun W."/>
            <person name="Tanasupawat S."/>
        </authorList>
    </citation>
    <scope>NUCLEOTIDE SEQUENCE [LARGE SCALE GENOMIC DNA]</scope>
    <source>
        <strain evidence="1 2">NBRC 110975</strain>
    </source>
</reference>
<dbReference type="EMBL" id="JAHKKG010000005">
    <property type="protein sequence ID" value="MBU2665341.1"/>
    <property type="molecule type" value="Genomic_DNA"/>
</dbReference>
<dbReference type="RefSeq" id="WP_215788553.1">
    <property type="nucleotide sequence ID" value="NZ_JAHKKG010000005.1"/>
</dbReference>
<dbReference type="Proteomes" id="UP001519654">
    <property type="component" value="Unassembled WGS sequence"/>
</dbReference>
<sequence length="143" mass="16251">MTSLSFTVDNSPQEVFKAVTNVGGWWTGVVEGDPAGEFTYRYEDLHYSRQRVIEWVTDRKVVWRVTEAHLTFVADPAEWVGTEIVFEVVPQGARTEVRFTHEGLRSDFECYEQCSSAWAFFVNASLRRLIETGDGPATPPWAA</sequence>
<dbReference type="SUPFAM" id="SSF55961">
    <property type="entry name" value="Bet v1-like"/>
    <property type="match status" value="1"/>
</dbReference>
<evidence type="ECO:0000313" key="1">
    <source>
        <dbReference type="EMBL" id="MBU2665341.1"/>
    </source>
</evidence>
<dbReference type="Gene3D" id="3.30.530.20">
    <property type="match status" value="1"/>
</dbReference>
<proteinExistence type="predicted"/>
<gene>
    <name evidence="1" type="ORF">KOI35_17690</name>
</gene>
<comment type="caution">
    <text evidence="1">The sequence shown here is derived from an EMBL/GenBank/DDBJ whole genome shotgun (WGS) entry which is preliminary data.</text>
</comment>
<dbReference type="InterPro" id="IPR023393">
    <property type="entry name" value="START-like_dom_sf"/>
</dbReference>
<keyword evidence="2" id="KW-1185">Reference proteome</keyword>
<evidence type="ECO:0000313" key="2">
    <source>
        <dbReference type="Proteomes" id="UP001519654"/>
    </source>
</evidence>
<dbReference type="CDD" id="cd07814">
    <property type="entry name" value="SRPBCC_CalC_Aha1-like"/>
    <property type="match status" value="1"/>
</dbReference>
<protein>
    <submittedName>
        <fullName evidence="1">SRPBCC domain-containing protein</fullName>
    </submittedName>
</protein>
<name>A0ABS5YPT7_9ACTN</name>